<keyword evidence="2" id="KW-1185">Reference proteome</keyword>
<comment type="caution">
    <text evidence="1">The sequence shown here is derived from an EMBL/GenBank/DDBJ whole genome shotgun (WGS) entry which is preliminary data.</text>
</comment>
<protein>
    <submittedName>
        <fullName evidence="1">Uncharacterized protein</fullName>
    </submittedName>
</protein>
<reference evidence="1 2" key="1">
    <citation type="journal article" date="2014" name="Genome Announc.">
        <title>Draft Genome Sequence of Lysobacter capsici AZ78, a Bacterium Antagonistic to Plant-Pathogenic Oomycetes.</title>
        <authorList>
            <person name="Puopolo G."/>
            <person name="Sonego P."/>
            <person name="Engelen K."/>
            <person name="Pertot I."/>
        </authorList>
    </citation>
    <scope>NUCLEOTIDE SEQUENCE [LARGE SCALE GENOMIC DNA]</scope>
    <source>
        <strain evidence="1 2">AZ78</strain>
    </source>
</reference>
<dbReference type="EMBL" id="JAJA02000001">
    <property type="protein sequence ID" value="KWS06760.1"/>
    <property type="molecule type" value="Genomic_DNA"/>
</dbReference>
<dbReference type="Proteomes" id="UP000023435">
    <property type="component" value="Unassembled WGS sequence"/>
</dbReference>
<name>A0A108UCW0_9GAMM</name>
<organism evidence="1 2">
    <name type="scientific">Lysobacter capsici AZ78</name>
    <dbReference type="NCBI Taxonomy" id="1444315"/>
    <lineage>
        <taxon>Bacteria</taxon>
        <taxon>Pseudomonadati</taxon>
        <taxon>Pseudomonadota</taxon>
        <taxon>Gammaproteobacteria</taxon>
        <taxon>Lysobacterales</taxon>
        <taxon>Lysobacteraceae</taxon>
        <taxon>Lysobacter</taxon>
    </lineage>
</organism>
<gene>
    <name evidence="1" type="ORF">AZ78_4318</name>
</gene>
<proteinExistence type="predicted"/>
<accession>A0A108UCW0</accession>
<dbReference type="AlphaFoldDB" id="A0A108UCW0"/>
<evidence type="ECO:0000313" key="2">
    <source>
        <dbReference type="Proteomes" id="UP000023435"/>
    </source>
</evidence>
<sequence length="681" mass="73131">MTAVSDPGAVTQWAQRIGVSSVTETGAAPLSAAGGHRSSQVSIDLSLNGEIAGLASANEPVTATVVVGGRVFPAIVQGATYTASVNALSDTEMVTVEVVSTRARYRSVLGSAGKLQAVSGGDGDVTLAERASLRVSPFSTALAWLVRIGLEGRDAASDSEFETMTRSIVGNDLVMVAYLLDAFASGAVALPQGYQDGQQLLEAPAAYAEFLWTQDFYPASQAYLFSQADYVPLTSLAQLPDVTAMLAPLPINEPAVSLGDLQLLYRQNDGSFTLFEEEVLVTYPRYTAAINGQGELSLTPVGEAGTRNVLRYLPFSLFQPLPVQRVSRGHRLRRLVVGDDYSLWASRSLWFDSHHSPAGDFEEETATYAIWSAFDLDAASLQHPWGQLLGDGLQFPTYSLPSACTSTQRAAYQPGFGKCAHAPYWFRYGQGGSFRAVDGIGERMEILPSYGLERSFSYQLIGNGALQVVRGNTPTEPGTDSTFWRYVAGSAASRPLIYLARAAGGYFVGASVAMVEQPGITLGSPVGSWRTPASEARLARYPAVRTFEIRRFPDGSGRDVNIMGNQVSSTQTSWNYPTGSGVPDYSFRALFPNRPTSFIVANCTQAFATGAETCAPSRVRYFRPLYRVGARLYGVSDFYSNDFLAPAGYTGPYQVQLLDSRADYIECIAGDCLASVPPTGP</sequence>
<evidence type="ECO:0000313" key="1">
    <source>
        <dbReference type="EMBL" id="KWS06760.1"/>
    </source>
</evidence>